<organism evidence="4 5">
    <name type="scientific">Thermodesulfovibrio aggregans</name>
    <dbReference type="NCBI Taxonomy" id="86166"/>
    <lineage>
        <taxon>Bacteria</taxon>
        <taxon>Pseudomonadati</taxon>
        <taxon>Nitrospirota</taxon>
        <taxon>Thermodesulfovibrionia</taxon>
        <taxon>Thermodesulfovibrionales</taxon>
        <taxon>Thermodesulfovibrionaceae</taxon>
        <taxon>Thermodesulfovibrio</taxon>
    </lineage>
</organism>
<evidence type="ECO:0000256" key="1">
    <source>
        <dbReference type="ARBA" id="ARBA00022553"/>
    </source>
</evidence>
<feature type="domain" description="Response regulatory" evidence="3">
    <location>
        <begin position="5"/>
        <end position="119"/>
    </location>
</feature>
<protein>
    <submittedName>
        <fullName evidence="4">Two-component system, response regulator YesN</fullName>
    </submittedName>
</protein>
<dbReference type="PANTHER" id="PTHR44591:SF3">
    <property type="entry name" value="RESPONSE REGULATORY DOMAIN-CONTAINING PROTEIN"/>
    <property type="match status" value="1"/>
</dbReference>
<dbReference type="InterPro" id="IPR011006">
    <property type="entry name" value="CheY-like_superfamily"/>
</dbReference>
<reference evidence="5" key="1">
    <citation type="submission" date="2016-01" db="EMBL/GenBank/DDBJ databases">
        <title>Draft genome sequence of Thermodesulfovibrio aggregans strain TGE-P1.</title>
        <authorList>
            <person name="Sekiguchi Y."/>
            <person name="Ohashi A."/>
            <person name="Matsuura N."/>
            <person name="Tourlousse M.D."/>
        </authorList>
    </citation>
    <scope>NUCLEOTIDE SEQUENCE [LARGE SCALE GENOMIC DNA]</scope>
    <source>
        <strain evidence="5">TGE-P1</strain>
    </source>
</reference>
<name>A0A0U9HLY4_9BACT</name>
<evidence type="ECO:0000259" key="3">
    <source>
        <dbReference type="PROSITE" id="PS50110"/>
    </source>
</evidence>
<dbReference type="SMART" id="SM00448">
    <property type="entry name" value="REC"/>
    <property type="match status" value="1"/>
</dbReference>
<accession>A0A0U9HLY4</accession>
<dbReference type="SUPFAM" id="SSF52172">
    <property type="entry name" value="CheY-like"/>
    <property type="match status" value="1"/>
</dbReference>
<dbReference type="PANTHER" id="PTHR44591">
    <property type="entry name" value="STRESS RESPONSE REGULATOR PROTEIN 1"/>
    <property type="match status" value="1"/>
</dbReference>
<keyword evidence="5" id="KW-1185">Reference proteome</keyword>
<dbReference type="InterPro" id="IPR001789">
    <property type="entry name" value="Sig_transdc_resp-reg_receiver"/>
</dbReference>
<dbReference type="OrthoDB" id="9800029at2"/>
<dbReference type="Gene3D" id="3.40.50.2300">
    <property type="match status" value="1"/>
</dbReference>
<sequence>MEDFRILLVDDEVDFVETLSERLSLRKYNVRTVNSAAQAMPLLYSFKPHLVILDIRMPEMNGIEFLKLVKKLNPSTEVIMLTAYGNMNFVEEAMKSGAVEYIIKPIDIRELIIKIERIREKIQQKGGISDVK</sequence>
<proteinExistence type="predicted"/>
<dbReference type="RefSeq" id="WP_059175353.1">
    <property type="nucleotide sequence ID" value="NZ_BCNO01000001.1"/>
</dbReference>
<dbReference type="InterPro" id="IPR050595">
    <property type="entry name" value="Bact_response_regulator"/>
</dbReference>
<evidence type="ECO:0000313" key="4">
    <source>
        <dbReference type="EMBL" id="GAQ93860.1"/>
    </source>
</evidence>
<dbReference type="EMBL" id="BCNO01000001">
    <property type="protein sequence ID" value="GAQ93860.1"/>
    <property type="molecule type" value="Genomic_DNA"/>
</dbReference>
<dbReference type="Proteomes" id="UP000054976">
    <property type="component" value="Unassembled WGS sequence"/>
</dbReference>
<keyword evidence="1 2" id="KW-0597">Phosphoprotein</keyword>
<dbReference type="PROSITE" id="PS50110">
    <property type="entry name" value="RESPONSE_REGULATORY"/>
    <property type="match status" value="1"/>
</dbReference>
<gene>
    <name evidence="4" type="ORF">TAGGR_124</name>
</gene>
<dbReference type="Pfam" id="PF00072">
    <property type="entry name" value="Response_reg"/>
    <property type="match status" value="1"/>
</dbReference>
<dbReference type="GO" id="GO:0000160">
    <property type="term" value="P:phosphorelay signal transduction system"/>
    <property type="evidence" value="ECO:0007669"/>
    <property type="project" value="InterPro"/>
</dbReference>
<evidence type="ECO:0000313" key="5">
    <source>
        <dbReference type="Proteomes" id="UP000054976"/>
    </source>
</evidence>
<evidence type="ECO:0000256" key="2">
    <source>
        <dbReference type="PROSITE-ProRule" id="PRU00169"/>
    </source>
</evidence>
<dbReference type="CDD" id="cd17536">
    <property type="entry name" value="REC_YesN-like"/>
    <property type="match status" value="1"/>
</dbReference>
<feature type="modified residue" description="4-aspartylphosphate" evidence="2">
    <location>
        <position position="54"/>
    </location>
</feature>
<comment type="caution">
    <text evidence="4">The sequence shown here is derived from an EMBL/GenBank/DDBJ whole genome shotgun (WGS) entry which is preliminary data.</text>
</comment>
<dbReference type="AlphaFoldDB" id="A0A0U9HLY4"/>
<dbReference type="STRING" id="86166.TAGGR_124"/>